<evidence type="ECO:0000313" key="14">
    <source>
        <dbReference type="Proteomes" id="UP000697297"/>
    </source>
</evidence>
<comment type="similarity">
    <text evidence="2">Belongs to the UPF0057 (PMP3) family.</text>
</comment>
<keyword evidence="3 8" id="KW-0853">WD repeat</keyword>
<feature type="repeat" description="WD" evidence="8">
    <location>
        <begin position="167"/>
        <end position="186"/>
    </location>
</feature>
<dbReference type="PANTHER" id="PTHR44129">
    <property type="entry name" value="WD REPEAT-CONTAINING PROTEIN POP1"/>
    <property type="match status" value="1"/>
</dbReference>
<feature type="region of interest" description="Disordered" evidence="9">
    <location>
        <begin position="90"/>
        <end position="136"/>
    </location>
</feature>
<feature type="repeat" description="WD" evidence="8">
    <location>
        <begin position="198"/>
        <end position="239"/>
    </location>
</feature>
<dbReference type="Proteomes" id="UP000738402">
    <property type="component" value="Unassembled WGS sequence"/>
</dbReference>
<dbReference type="PRINTS" id="PR00320">
    <property type="entry name" value="GPROTEINBRPT"/>
</dbReference>
<comment type="caution">
    <text evidence="12">The sequence shown here is derived from an EMBL/GenBank/DDBJ whole genome shotgun (WGS) entry which is preliminary data.</text>
</comment>
<dbReference type="InterPro" id="IPR020472">
    <property type="entry name" value="WD40_PAC1"/>
</dbReference>
<evidence type="ECO:0000313" key="15">
    <source>
        <dbReference type="Proteomes" id="UP000738402"/>
    </source>
</evidence>
<proteinExistence type="inferred from homology"/>
<evidence type="ECO:0000256" key="1">
    <source>
        <dbReference type="ARBA" id="ARBA00004370"/>
    </source>
</evidence>
<keyword evidence="5" id="KW-0677">Repeat</keyword>
<feature type="repeat" description="WD" evidence="8">
    <location>
        <begin position="328"/>
        <end position="369"/>
    </location>
</feature>
<feature type="transmembrane region" description="Helical" evidence="10">
    <location>
        <begin position="27"/>
        <end position="47"/>
    </location>
</feature>
<protein>
    <recommendedName>
        <fullName evidence="11">WDR5-like beta-propeller domain-containing protein</fullName>
    </recommendedName>
</protein>
<dbReference type="InterPro" id="IPR036322">
    <property type="entry name" value="WD40_repeat_dom_sf"/>
</dbReference>
<keyword evidence="6 10" id="KW-1133">Transmembrane helix</keyword>
<reference evidence="12 14" key="1">
    <citation type="journal article" date="2021" name="G3 (Bethesda)">
        <title>Genomic diversity, chromosomal rearrangements, and interspecies hybridization in the ogataea polymorpha species complex.</title>
        <authorList>
            <person name="Hanson S.J."/>
            <person name="Cinneide E.O."/>
            <person name="Salzberg L.I."/>
            <person name="Wolfe K.H."/>
            <person name="McGowan J."/>
            <person name="Fitzpatrick D.A."/>
            <person name="Matlin K."/>
        </authorList>
    </citation>
    <scope>NUCLEOTIDE SEQUENCE</scope>
    <source>
        <strain evidence="13">81-436-3</strain>
        <strain evidence="12">83-405-1</strain>
    </source>
</reference>
<dbReference type="InterPro" id="IPR050349">
    <property type="entry name" value="WD_LIS1/nudF_dynein_reg"/>
</dbReference>
<evidence type="ECO:0000256" key="2">
    <source>
        <dbReference type="ARBA" id="ARBA00009530"/>
    </source>
</evidence>
<feature type="domain" description="WDR5-like beta-propeller" evidence="11">
    <location>
        <begin position="167"/>
        <end position="453"/>
    </location>
</feature>
<comment type="subcellular location">
    <subcellularLocation>
        <location evidence="1">Membrane</location>
    </subcellularLocation>
</comment>
<dbReference type="EMBL" id="JAHLUN010000001">
    <property type="protein sequence ID" value="KAG7769114.1"/>
    <property type="molecule type" value="Genomic_DNA"/>
</dbReference>
<dbReference type="GO" id="GO:0016020">
    <property type="term" value="C:membrane"/>
    <property type="evidence" value="ECO:0007669"/>
    <property type="project" value="UniProtKB-SubCell"/>
</dbReference>
<dbReference type="SUPFAM" id="SSF50978">
    <property type="entry name" value="WD40 repeat-like"/>
    <property type="match status" value="1"/>
</dbReference>
<dbReference type="PROSITE" id="PS50082">
    <property type="entry name" value="WD_REPEATS_2"/>
    <property type="match status" value="5"/>
</dbReference>
<dbReference type="Proteomes" id="UP000697297">
    <property type="component" value="Unassembled WGS sequence"/>
</dbReference>
<evidence type="ECO:0000259" key="11">
    <source>
        <dbReference type="Pfam" id="PF25175"/>
    </source>
</evidence>
<dbReference type="CDD" id="cd00200">
    <property type="entry name" value="WD40"/>
    <property type="match status" value="1"/>
</dbReference>
<evidence type="ECO:0000256" key="9">
    <source>
        <dbReference type="SAM" id="MobiDB-lite"/>
    </source>
</evidence>
<evidence type="ECO:0000256" key="5">
    <source>
        <dbReference type="ARBA" id="ARBA00022737"/>
    </source>
</evidence>
<feature type="repeat" description="WD" evidence="8">
    <location>
        <begin position="282"/>
        <end position="323"/>
    </location>
</feature>
<evidence type="ECO:0000256" key="10">
    <source>
        <dbReference type="SAM" id="Phobius"/>
    </source>
</evidence>
<dbReference type="InterPro" id="IPR019775">
    <property type="entry name" value="WD40_repeat_CS"/>
</dbReference>
<sequence length="457" mass="50786">MLVFVAVIFPPLPVCIKRGLCSADMLINIALCLLGYVPGLIHSWYIILKNPDMLNYDDLERQQIIINIPSSPPGMVVSRQPDRTKIQFRHPEPFQTPHSHNPTLVEQNQLSPRSSPLPLNREANERPSETNQPSQLAQNVLYGSTADYTPEEAPPSYDNVMNETAKHPNGSILATASIDRTIKLWKRSETGVTYWKTLVGHTKGISSIEFAPNSKFIASASDDLTIRIWDVKRGELVQILRGHTFHVTVLKFHYRGSILVSGSADENIRVWDLRRAKCMKVLSAHSDPISSLDFSFDGTVIVSGSYDGLIRLFDLETGQCLKTLIYDKSGSSYPVSCVTFSPNSKYILSSSLDGFVRLWDYMNNKVVKTFQNVDGGAVAEKYSLGTCFLTCFASPLVCSGDEKGKVLMWDIQSKGIVCQLDTGSGSPVMEVEPVDNGEQLLTVCMNGQIRLWQCEGE</sequence>
<dbReference type="PROSITE" id="PS00678">
    <property type="entry name" value="WD_REPEATS_1"/>
    <property type="match status" value="2"/>
</dbReference>
<feature type="repeat" description="WD" evidence="8">
    <location>
        <begin position="240"/>
        <end position="281"/>
    </location>
</feature>
<dbReference type="EMBL" id="JAHLUH010000001">
    <property type="protein sequence ID" value="KAG7730604.1"/>
    <property type="molecule type" value="Genomic_DNA"/>
</dbReference>
<gene>
    <name evidence="12" type="ORF">KL933_000399</name>
    <name evidence="13" type="ORF">KL946_000397</name>
</gene>
<keyword evidence="4 10" id="KW-0812">Transmembrane</keyword>
<dbReference type="InterPro" id="IPR059122">
    <property type="entry name" value="Beta-prop_WDR5-like"/>
</dbReference>
<keyword evidence="14" id="KW-1185">Reference proteome</keyword>
<evidence type="ECO:0000256" key="4">
    <source>
        <dbReference type="ARBA" id="ARBA00022692"/>
    </source>
</evidence>
<dbReference type="InterPro" id="IPR000612">
    <property type="entry name" value="PMP3"/>
</dbReference>
<feature type="compositionally biased region" description="Polar residues" evidence="9">
    <location>
        <begin position="96"/>
        <end position="114"/>
    </location>
</feature>
<dbReference type="SMART" id="SM00320">
    <property type="entry name" value="WD40"/>
    <property type="match status" value="7"/>
</dbReference>
<evidence type="ECO:0000313" key="13">
    <source>
        <dbReference type="EMBL" id="KAG7769114.1"/>
    </source>
</evidence>
<organism evidence="12 15">
    <name type="scientific">Ogataea haglerorum</name>
    <dbReference type="NCBI Taxonomy" id="1937702"/>
    <lineage>
        <taxon>Eukaryota</taxon>
        <taxon>Fungi</taxon>
        <taxon>Dikarya</taxon>
        <taxon>Ascomycota</taxon>
        <taxon>Saccharomycotina</taxon>
        <taxon>Pichiomycetes</taxon>
        <taxon>Pichiales</taxon>
        <taxon>Pichiaceae</taxon>
        <taxon>Ogataea</taxon>
    </lineage>
</organism>
<evidence type="ECO:0000256" key="6">
    <source>
        <dbReference type="ARBA" id="ARBA00022989"/>
    </source>
</evidence>
<evidence type="ECO:0000256" key="3">
    <source>
        <dbReference type="ARBA" id="ARBA00022574"/>
    </source>
</evidence>
<evidence type="ECO:0000256" key="7">
    <source>
        <dbReference type="ARBA" id="ARBA00023136"/>
    </source>
</evidence>
<evidence type="ECO:0000313" key="12">
    <source>
        <dbReference type="EMBL" id="KAG7730604.1"/>
    </source>
</evidence>
<dbReference type="Gene3D" id="2.130.10.10">
    <property type="entry name" value="YVTN repeat-like/Quinoprotein amine dehydrogenase"/>
    <property type="match status" value="1"/>
</dbReference>
<dbReference type="Pfam" id="PF25175">
    <property type="entry name" value="Beta-prop_WDR5"/>
    <property type="match status" value="1"/>
</dbReference>
<dbReference type="InterPro" id="IPR001680">
    <property type="entry name" value="WD40_rpt"/>
</dbReference>
<evidence type="ECO:0000256" key="8">
    <source>
        <dbReference type="PROSITE-ProRule" id="PRU00221"/>
    </source>
</evidence>
<accession>A0AAN6D9T1</accession>
<keyword evidence="7 10" id="KW-0472">Membrane</keyword>
<dbReference type="AlphaFoldDB" id="A0AAN6D9T1"/>
<dbReference type="PROSITE" id="PS50294">
    <property type="entry name" value="WD_REPEATS_REGION"/>
    <property type="match status" value="4"/>
</dbReference>
<name>A0AAN6D9T1_9ASCO</name>
<dbReference type="InterPro" id="IPR015943">
    <property type="entry name" value="WD40/YVTN_repeat-like_dom_sf"/>
</dbReference>
<dbReference type="Pfam" id="PF01679">
    <property type="entry name" value="Pmp3"/>
    <property type="match status" value="1"/>
</dbReference>